<dbReference type="GO" id="GO:0003677">
    <property type="term" value="F:DNA binding"/>
    <property type="evidence" value="ECO:0007669"/>
    <property type="project" value="UniProtKB-KW"/>
</dbReference>
<gene>
    <name evidence="6" type="ORF">G8770_07905</name>
</gene>
<feature type="domain" description="HTH lysR-type" evidence="5">
    <location>
        <begin position="6"/>
        <end position="63"/>
    </location>
</feature>
<dbReference type="Gene3D" id="3.40.190.10">
    <property type="entry name" value="Periplasmic binding protein-like II"/>
    <property type="match status" value="2"/>
</dbReference>
<evidence type="ECO:0000313" key="6">
    <source>
        <dbReference type="EMBL" id="NHO65461.1"/>
    </source>
</evidence>
<dbReference type="PROSITE" id="PS50931">
    <property type="entry name" value="HTH_LYSR"/>
    <property type="match status" value="1"/>
</dbReference>
<dbReference type="InterPro" id="IPR036388">
    <property type="entry name" value="WH-like_DNA-bd_sf"/>
</dbReference>
<dbReference type="AlphaFoldDB" id="A0A9E5JTZ8"/>
<dbReference type="CDD" id="cd08417">
    <property type="entry name" value="PBP2_Nitroaromatics_like"/>
    <property type="match status" value="1"/>
</dbReference>
<proteinExistence type="inferred from homology"/>
<dbReference type="SUPFAM" id="SSF46785">
    <property type="entry name" value="Winged helix' DNA-binding domain"/>
    <property type="match status" value="1"/>
</dbReference>
<dbReference type="GO" id="GO:0003700">
    <property type="term" value="F:DNA-binding transcription factor activity"/>
    <property type="evidence" value="ECO:0007669"/>
    <property type="project" value="InterPro"/>
</dbReference>
<evidence type="ECO:0000256" key="1">
    <source>
        <dbReference type="ARBA" id="ARBA00009437"/>
    </source>
</evidence>
<dbReference type="EMBL" id="JAAONZ010000004">
    <property type="protein sequence ID" value="NHO65461.1"/>
    <property type="molecule type" value="Genomic_DNA"/>
</dbReference>
<dbReference type="PANTHER" id="PTHR30118:SF15">
    <property type="entry name" value="TRANSCRIPTIONAL REGULATORY PROTEIN"/>
    <property type="match status" value="1"/>
</dbReference>
<dbReference type="Pfam" id="PF03466">
    <property type="entry name" value="LysR_substrate"/>
    <property type="match status" value="1"/>
</dbReference>
<dbReference type="InterPro" id="IPR050389">
    <property type="entry name" value="LysR-type_TF"/>
</dbReference>
<keyword evidence="3" id="KW-0238">DNA-binding</keyword>
<dbReference type="InterPro" id="IPR005119">
    <property type="entry name" value="LysR_subst-bd"/>
</dbReference>
<keyword evidence="4" id="KW-0804">Transcription</keyword>
<dbReference type="InterPro" id="IPR000847">
    <property type="entry name" value="LysR_HTH_N"/>
</dbReference>
<evidence type="ECO:0000259" key="5">
    <source>
        <dbReference type="PROSITE" id="PS50931"/>
    </source>
</evidence>
<comment type="caution">
    <text evidence="6">The sequence shown here is derived from an EMBL/GenBank/DDBJ whole genome shotgun (WGS) entry which is preliminary data.</text>
</comment>
<reference evidence="6" key="1">
    <citation type="submission" date="2020-03" db="EMBL/GenBank/DDBJ databases">
        <authorList>
            <person name="Guo F."/>
        </authorList>
    </citation>
    <scope>NUCLEOTIDE SEQUENCE</scope>
    <source>
        <strain evidence="6">JCM 30134</strain>
    </source>
</reference>
<dbReference type="InterPro" id="IPR036390">
    <property type="entry name" value="WH_DNA-bd_sf"/>
</dbReference>
<sequence>MRLSQVDLNLFIVFDAIYQQRNLTRAAEVLCITQPAVSNALGRLRNTLNDPLFVRTSQGMSPTPMAENIVGRVQEALQLLNTSVTEGEVFQPDQADKAFRLSMNDMAEAMILPGLLETLQELAPNVSVECYHVPRDLVERELAAGSLDFALDVPLISGTQICTASMVKQRYACVVRKDHPFVNDSITLDEFLELDHILVSSRRKGMSYVDVALNRLGRHRKVKVRVQHYQVAPMLVAKTNLALTIPMSMAQKYDMKVLELPFSLPALDWNLYWHTSADQDKANIWMRSLLLDLNL</sequence>
<accession>A0A9E5JTZ8</accession>
<dbReference type="Pfam" id="PF00126">
    <property type="entry name" value="HTH_1"/>
    <property type="match status" value="1"/>
</dbReference>
<evidence type="ECO:0000256" key="2">
    <source>
        <dbReference type="ARBA" id="ARBA00023015"/>
    </source>
</evidence>
<dbReference type="PANTHER" id="PTHR30118">
    <property type="entry name" value="HTH-TYPE TRANSCRIPTIONAL REGULATOR LEUO-RELATED"/>
    <property type="match status" value="1"/>
</dbReference>
<dbReference type="SUPFAM" id="SSF53850">
    <property type="entry name" value="Periplasmic binding protein-like II"/>
    <property type="match status" value="1"/>
</dbReference>
<keyword evidence="2" id="KW-0805">Transcription regulation</keyword>
<dbReference type="InterPro" id="IPR037402">
    <property type="entry name" value="YidZ_PBP2"/>
</dbReference>
<comment type="similarity">
    <text evidence="1">Belongs to the LysR transcriptional regulatory family.</text>
</comment>
<dbReference type="PRINTS" id="PR00039">
    <property type="entry name" value="HTHLYSR"/>
</dbReference>
<evidence type="ECO:0000256" key="4">
    <source>
        <dbReference type="ARBA" id="ARBA00023163"/>
    </source>
</evidence>
<evidence type="ECO:0000256" key="3">
    <source>
        <dbReference type="ARBA" id="ARBA00023125"/>
    </source>
</evidence>
<dbReference type="Proteomes" id="UP000787472">
    <property type="component" value="Unassembled WGS sequence"/>
</dbReference>
<dbReference type="Gene3D" id="1.10.10.10">
    <property type="entry name" value="Winged helix-like DNA-binding domain superfamily/Winged helix DNA-binding domain"/>
    <property type="match status" value="1"/>
</dbReference>
<protein>
    <submittedName>
        <fullName evidence="6">LysR family transcriptional regulator</fullName>
    </submittedName>
</protein>
<name>A0A9E5JTZ8_9GAMM</name>
<organism evidence="6 7">
    <name type="scientific">Pseudomaricurvus hydrocarbonicus</name>
    <dbReference type="NCBI Taxonomy" id="1470433"/>
    <lineage>
        <taxon>Bacteria</taxon>
        <taxon>Pseudomonadati</taxon>
        <taxon>Pseudomonadota</taxon>
        <taxon>Gammaproteobacteria</taxon>
        <taxon>Cellvibrionales</taxon>
        <taxon>Cellvibrionaceae</taxon>
        <taxon>Pseudomaricurvus</taxon>
    </lineage>
</organism>
<keyword evidence="7" id="KW-1185">Reference proteome</keyword>
<evidence type="ECO:0000313" key="7">
    <source>
        <dbReference type="Proteomes" id="UP000787472"/>
    </source>
</evidence>